<feature type="region of interest" description="Disordered" evidence="13">
    <location>
        <begin position="35"/>
        <end position="62"/>
    </location>
</feature>
<evidence type="ECO:0000256" key="5">
    <source>
        <dbReference type="ARBA" id="ARBA00023239"/>
    </source>
</evidence>
<feature type="compositionally biased region" description="Polar residues" evidence="13">
    <location>
        <begin position="39"/>
        <end position="48"/>
    </location>
</feature>
<accession>A0A7R8UVK6</accession>
<dbReference type="Pfam" id="PF02784">
    <property type="entry name" value="Orn_Arg_deC_N"/>
    <property type="match status" value="1"/>
</dbReference>
<evidence type="ECO:0000256" key="2">
    <source>
        <dbReference type="ARBA" id="ARBA00008872"/>
    </source>
</evidence>
<feature type="domain" description="Orn/DAP/Arg decarboxylase 2 C-terminal" evidence="14">
    <location>
        <begin position="99"/>
        <end position="432"/>
    </location>
</feature>
<dbReference type="PRINTS" id="PR01182">
    <property type="entry name" value="ORNDCRBXLASE"/>
</dbReference>
<dbReference type="SUPFAM" id="SSF51419">
    <property type="entry name" value="PLP-binding barrel"/>
    <property type="match status" value="1"/>
</dbReference>
<evidence type="ECO:0000256" key="7">
    <source>
        <dbReference type="ARBA" id="ARBA00034138"/>
    </source>
</evidence>
<feature type="active site" description="Proton donor" evidence="11">
    <location>
        <position position="405"/>
    </location>
</feature>
<evidence type="ECO:0000256" key="1">
    <source>
        <dbReference type="ARBA" id="ARBA00001933"/>
    </source>
</evidence>
<evidence type="ECO:0000256" key="10">
    <source>
        <dbReference type="ARBA" id="ARBA00049127"/>
    </source>
</evidence>
<proteinExistence type="inferred from homology"/>
<evidence type="ECO:0000259" key="14">
    <source>
        <dbReference type="Pfam" id="PF00278"/>
    </source>
</evidence>
<evidence type="ECO:0000259" key="15">
    <source>
        <dbReference type="Pfam" id="PF02784"/>
    </source>
</evidence>
<evidence type="ECO:0000256" key="13">
    <source>
        <dbReference type="SAM" id="MobiDB-lite"/>
    </source>
</evidence>
<dbReference type="SUPFAM" id="SSF50621">
    <property type="entry name" value="Alanine racemase C-terminal domain-like"/>
    <property type="match status" value="1"/>
</dbReference>
<evidence type="ECO:0000256" key="3">
    <source>
        <dbReference type="ARBA" id="ARBA00022898"/>
    </source>
</evidence>
<gene>
    <name evidence="16" type="ORF">HERILL_LOCUS10576</name>
</gene>
<keyword evidence="4" id="KW-0620">Polyamine biosynthesis</keyword>
<dbReference type="InterPro" id="IPR022643">
    <property type="entry name" value="De-COase2_C"/>
</dbReference>
<comment type="subunit">
    <text evidence="9">Homodimer. Only the dimer is catalytically active, as the active sites are constructed of residues from both monomers.</text>
</comment>
<dbReference type="GO" id="GO:0033387">
    <property type="term" value="P:putrescine biosynthetic process from arginine, via ornithine"/>
    <property type="evidence" value="ECO:0007669"/>
    <property type="project" value="TreeGrafter"/>
</dbReference>
<evidence type="ECO:0000256" key="9">
    <source>
        <dbReference type="ARBA" id="ARBA00046672"/>
    </source>
</evidence>
<keyword evidence="3 11" id="KW-0663">Pyridoxal phosphate</keyword>
<dbReference type="GO" id="GO:0004586">
    <property type="term" value="F:ornithine decarboxylase activity"/>
    <property type="evidence" value="ECO:0007669"/>
    <property type="project" value="UniProtKB-EC"/>
</dbReference>
<dbReference type="OrthoDB" id="5034579at2759"/>
<comment type="cofactor">
    <cofactor evidence="1 11">
        <name>pyridoxal 5'-phosphate</name>
        <dbReference type="ChEBI" id="CHEBI:597326"/>
    </cofactor>
</comment>
<evidence type="ECO:0000256" key="6">
    <source>
        <dbReference type="ARBA" id="ARBA00034115"/>
    </source>
</evidence>
<keyword evidence="5" id="KW-0456">Lyase</keyword>
<evidence type="ECO:0000256" key="11">
    <source>
        <dbReference type="PIRSR" id="PIRSR600183-50"/>
    </source>
</evidence>
<dbReference type="EMBL" id="LR899012">
    <property type="protein sequence ID" value="CAD7087904.1"/>
    <property type="molecule type" value="Genomic_DNA"/>
</dbReference>
<name>A0A7R8UVK6_HERIL</name>
<evidence type="ECO:0000313" key="16">
    <source>
        <dbReference type="EMBL" id="CAD7087904.1"/>
    </source>
</evidence>
<dbReference type="Gene3D" id="3.20.20.10">
    <property type="entry name" value="Alanine racemase"/>
    <property type="match status" value="1"/>
</dbReference>
<evidence type="ECO:0000256" key="4">
    <source>
        <dbReference type="ARBA" id="ARBA00023115"/>
    </source>
</evidence>
<evidence type="ECO:0000256" key="12">
    <source>
        <dbReference type="RuleBase" id="RU003737"/>
    </source>
</evidence>
<comment type="catalytic activity">
    <reaction evidence="10">
        <text>L-ornithine + H(+) = putrescine + CO2</text>
        <dbReference type="Rhea" id="RHEA:22964"/>
        <dbReference type="ChEBI" id="CHEBI:15378"/>
        <dbReference type="ChEBI" id="CHEBI:16526"/>
        <dbReference type="ChEBI" id="CHEBI:46911"/>
        <dbReference type="ChEBI" id="CHEBI:326268"/>
        <dbReference type="EC" id="4.1.1.17"/>
    </reaction>
</comment>
<organism evidence="16 17">
    <name type="scientific">Hermetia illucens</name>
    <name type="common">Black soldier fly</name>
    <dbReference type="NCBI Taxonomy" id="343691"/>
    <lineage>
        <taxon>Eukaryota</taxon>
        <taxon>Metazoa</taxon>
        <taxon>Ecdysozoa</taxon>
        <taxon>Arthropoda</taxon>
        <taxon>Hexapoda</taxon>
        <taxon>Insecta</taxon>
        <taxon>Pterygota</taxon>
        <taxon>Neoptera</taxon>
        <taxon>Endopterygota</taxon>
        <taxon>Diptera</taxon>
        <taxon>Brachycera</taxon>
        <taxon>Stratiomyomorpha</taxon>
        <taxon>Stratiomyidae</taxon>
        <taxon>Hermetiinae</taxon>
        <taxon>Hermetia</taxon>
    </lineage>
</organism>
<dbReference type="PANTHER" id="PTHR11482:SF6">
    <property type="entry name" value="ORNITHINE DECARBOXYLASE 1-RELATED"/>
    <property type="match status" value="1"/>
</dbReference>
<dbReference type="InterPro" id="IPR009006">
    <property type="entry name" value="Ala_racemase/Decarboxylase_C"/>
</dbReference>
<dbReference type="Gene3D" id="2.40.37.10">
    <property type="entry name" value="Lyase, Ornithine Decarboxylase, Chain A, domain 1"/>
    <property type="match status" value="1"/>
</dbReference>
<comment type="similarity">
    <text evidence="2 12">Belongs to the Orn/Lys/Arg decarboxylase class-II family.</text>
</comment>
<protein>
    <recommendedName>
        <fullName evidence="7">ornithine decarboxylase</fullName>
        <ecNumber evidence="7">4.1.1.17</ecNumber>
    </recommendedName>
</protein>
<dbReference type="EC" id="4.1.1.17" evidence="7"/>
<sequence>MKYQREIEAEIDVAGMLTFISQSLDCETFAALNPGRPSPLSTRQSVDLVTTRGKNSRQKSPPLTMKIQGKSSVEIYGDEMDLREIIRKENLDAQEEALYVCDLSDIVNKYYIWRECLPRVVPFYAVKCNDNPFVLKLLAALGTGFDCASKGEIKKILSMGVDAEKIIFANPAKPNSHVLYAAAKGIATMTFDSDFELYKIAKTFPDANLVIRIRCDAEKAQCPLGQKFGCDAELEAPGLISLAKELGLKVIGVSFHVGSGCEDFPVYERAICAAKTLFKYAKTLGYDFNLLDLGGGFPGDKGTSLKEVADIINKALDKYMPDSAIHIIAEPGRFFVSSAFTLICKIYSKREIVQNDKLEKTMYFINDGVYGSFNCILYDHRLAAPTYITRADNTLYNSSIWGPTCDALDQICETVKLPKLNIGDYLIFENMGAYTLPIASPFNGFPLPRVKFFMRASDETANNIF</sequence>
<dbReference type="PRINTS" id="PR01179">
    <property type="entry name" value="ODADCRBXLASE"/>
</dbReference>
<dbReference type="InParanoid" id="A0A7R8UVK6"/>
<dbReference type="Proteomes" id="UP000594454">
    <property type="component" value="Chromosome 4"/>
</dbReference>
<comment type="function">
    <text evidence="8">Catalyzes the first and rate-limiting step of polyamine biosynthesis that converts ornithine into putrescine, which is the precursor for the polyamines, spermidine and spermine. Polyamines are essential for cell proliferation and are implicated in cellular processes, ranging from DNA replication to apoptosis.</text>
</comment>
<feature type="modified residue" description="N6-(pyridoxal phosphate)lysine" evidence="11">
    <location>
        <position position="127"/>
    </location>
</feature>
<keyword evidence="17" id="KW-1185">Reference proteome</keyword>
<dbReference type="PROSITE" id="PS00878">
    <property type="entry name" value="ODR_DC_2_1"/>
    <property type="match status" value="1"/>
</dbReference>
<comment type="pathway">
    <text evidence="6">Amine and polyamine biosynthesis; putrescine biosynthesis via L-ornithine pathway; putrescine from L-ornithine: step 1/1.</text>
</comment>
<dbReference type="InterPro" id="IPR022653">
    <property type="entry name" value="De-COase2_pyr-phos_BS"/>
</dbReference>
<dbReference type="PANTHER" id="PTHR11482">
    <property type="entry name" value="ARGININE/DIAMINOPIMELATE/ORNITHINE DECARBOXYLASE"/>
    <property type="match status" value="1"/>
</dbReference>
<reference evidence="16 17" key="1">
    <citation type="submission" date="2020-11" db="EMBL/GenBank/DDBJ databases">
        <authorList>
            <person name="Wallbank WR R."/>
            <person name="Pardo Diaz C."/>
            <person name="Kozak K."/>
            <person name="Martin S."/>
            <person name="Jiggins C."/>
            <person name="Moest M."/>
            <person name="Warren A I."/>
            <person name="Generalovic N T."/>
            <person name="Byers J.R.P. K."/>
            <person name="Montejo-Kovacevich G."/>
            <person name="Yen C E."/>
        </authorList>
    </citation>
    <scope>NUCLEOTIDE SEQUENCE [LARGE SCALE GENOMIC DNA]</scope>
</reference>
<dbReference type="FunFam" id="3.20.20.10:FF:000005">
    <property type="entry name" value="Ornithine decarboxylase"/>
    <property type="match status" value="1"/>
</dbReference>
<dbReference type="CDD" id="cd00622">
    <property type="entry name" value="PLPDE_III_ODC"/>
    <property type="match status" value="1"/>
</dbReference>
<dbReference type="InterPro" id="IPR029066">
    <property type="entry name" value="PLP-binding_barrel"/>
</dbReference>
<dbReference type="AlphaFoldDB" id="A0A7R8UVK6"/>
<dbReference type="InterPro" id="IPR000183">
    <property type="entry name" value="Orn/DAP/Arg_de-COase"/>
</dbReference>
<dbReference type="Pfam" id="PF00278">
    <property type="entry name" value="Orn_DAP_Arg_deC"/>
    <property type="match status" value="1"/>
</dbReference>
<dbReference type="InterPro" id="IPR002433">
    <property type="entry name" value="Orn_de-COase"/>
</dbReference>
<dbReference type="GO" id="GO:0005737">
    <property type="term" value="C:cytoplasm"/>
    <property type="evidence" value="ECO:0007669"/>
    <property type="project" value="TreeGrafter"/>
</dbReference>
<feature type="domain" description="Orn/DAP/Arg decarboxylase 2 N-terminal" evidence="15">
    <location>
        <begin position="104"/>
        <end position="337"/>
    </location>
</feature>
<dbReference type="FunCoup" id="A0A7R8UVK6">
    <property type="interactions" value="380"/>
</dbReference>
<dbReference type="InterPro" id="IPR022644">
    <property type="entry name" value="De-COase2_N"/>
</dbReference>
<evidence type="ECO:0000313" key="17">
    <source>
        <dbReference type="Proteomes" id="UP000594454"/>
    </source>
</evidence>
<evidence type="ECO:0000256" key="8">
    <source>
        <dbReference type="ARBA" id="ARBA00037173"/>
    </source>
</evidence>